<feature type="binding site" evidence="15">
    <location>
        <position position="338"/>
    </location>
    <ligand>
        <name>Zn(2+)</name>
        <dbReference type="ChEBI" id="CHEBI:29105"/>
        <label>2</label>
    </ligand>
</feature>
<accession>A0AAV6VXA7</accession>
<keyword evidence="12" id="KW-0325">Glycoprotein</keyword>
<keyword evidence="6" id="KW-0336">GPI-anchor</keyword>
<dbReference type="GO" id="GO:0046872">
    <property type="term" value="F:metal ion binding"/>
    <property type="evidence" value="ECO:0007669"/>
    <property type="project" value="UniProtKB-KW"/>
</dbReference>
<dbReference type="PANTHER" id="PTHR11596:SF5">
    <property type="entry name" value="ALKALINE PHOSPHATASE"/>
    <property type="match status" value="1"/>
</dbReference>
<feature type="binding site" evidence="15">
    <location>
        <position position="179"/>
    </location>
    <ligand>
        <name>Mg(2+)</name>
        <dbReference type="ChEBI" id="CHEBI:18420"/>
    </ligand>
</feature>
<comment type="cofactor">
    <cofactor evidence="15">
        <name>Mg(2+)</name>
        <dbReference type="ChEBI" id="CHEBI:18420"/>
    </cofactor>
    <text evidence="15">Binds 1 Mg(2+) ion.</text>
</comment>
<keyword evidence="4" id="KW-1003">Cell membrane</keyword>
<dbReference type="EMBL" id="JAFNEN010000014">
    <property type="protein sequence ID" value="KAG8200720.1"/>
    <property type="molecule type" value="Genomic_DNA"/>
</dbReference>
<dbReference type="Pfam" id="PF00245">
    <property type="entry name" value="Alk_phosphatase"/>
    <property type="match status" value="1"/>
</dbReference>
<evidence type="ECO:0000256" key="6">
    <source>
        <dbReference type="ARBA" id="ARBA00022622"/>
    </source>
</evidence>
<evidence type="ECO:0000256" key="14">
    <source>
        <dbReference type="PIRSR" id="PIRSR601952-1"/>
    </source>
</evidence>
<keyword evidence="9 15" id="KW-0862">Zinc</keyword>
<dbReference type="PANTHER" id="PTHR11596">
    <property type="entry name" value="ALKALINE PHOSPHATASE"/>
    <property type="match status" value="1"/>
</dbReference>
<evidence type="ECO:0000256" key="1">
    <source>
        <dbReference type="ARBA" id="ARBA00004609"/>
    </source>
</evidence>
<evidence type="ECO:0000313" key="18">
    <source>
        <dbReference type="EMBL" id="KAG8200720.1"/>
    </source>
</evidence>
<evidence type="ECO:0000256" key="10">
    <source>
        <dbReference type="ARBA" id="ARBA00022842"/>
    </source>
</evidence>
<proteinExistence type="inferred from homology"/>
<evidence type="ECO:0000313" key="19">
    <source>
        <dbReference type="Proteomes" id="UP000827092"/>
    </source>
</evidence>
<evidence type="ECO:0000256" key="13">
    <source>
        <dbReference type="ARBA" id="ARBA00023288"/>
    </source>
</evidence>
<feature type="binding site" evidence="15">
    <location>
        <position position="333"/>
    </location>
    <ligand>
        <name>Mg(2+)</name>
        <dbReference type="ChEBI" id="CHEBI:18420"/>
    </ligand>
</feature>
<keyword evidence="10 15" id="KW-0460">Magnesium</keyword>
<keyword evidence="17" id="KW-0732">Signal</keyword>
<feature type="binding site" evidence="15">
    <location>
        <position position="177"/>
    </location>
    <ligand>
        <name>Mg(2+)</name>
        <dbReference type="ChEBI" id="CHEBI:18420"/>
    </ligand>
</feature>
<evidence type="ECO:0000256" key="4">
    <source>
        <dbReference type="ARBA" id="ARBA00022475"/>
    </source>
</evidence>
<name>A0AAV6VXA7_9ARAC</name>
<dbReference type="PRINTS" id="PR00113">
    <property type="entry name" value="ALKPHPHTASE"/>
</dbReference>
<dbReference type="AlphaFoldDB" id="A0AAV6VXA7"/>
<protein>
    <recommendedName>
        <fullName evidence="3">alkaline phosphatase</fullName>
        <ecNumber evidence="3">3.1.3.1</ecNumber>
    </recommendedName>
</protein>
<dbReference type="GO" id="GO:0004035">
    <property type="term" value="F:alkaline phosphatase activity"/>
    <property type="evidence" value="ECO:0007669"/>
    <property type="project" value="UniProtKB-EC"/>
</dbReference>
<evidence type="ECO:0000256" key="7">
    <source>
        <dbReference type="ARBA" id="ARBA00022723"/>
    </source>
</evidence>
<keyword evidence="19" id="KW-1185">Reference proteome</keyword>
<reference evidence="18 19" key="1">
    <citation type="journal article" date="2022" name="Nat. Ecol. Evol.">
        <title>A masculinizing supergene underlies an exaggerated male reproductive morph in a spider.</title>
        <authorList>
            <person name="Hendrickx F."/>
            <person name="De Corte Z."/>
            <person name="Sonet G."/>
            <person name="Van Belleghem S.M."/>
            <person name="Kostlbacher S."/>
            <person name="Vangestel C."/>
        </authorList>
    </citation>
    <scope>NUCLEOTIDE SEQUENCE [LARGE SCALE GENOMIC DNA]</scope>
    <source>
        <strain evidence="18">W744_W776</strain>
    </source>
</reference>
<evidence type="ECO:0000256" key="9">
    <source>
        <dbReference type="ARBA" id="ARBA00022833"/>
    </source>
</evidence>
<dbReference type="SMART" id="SM00098">
    <property type="entry name" value="alkPPc"/>
    <property type="match status" value="1"/>
</dbReference>
<dbReference type="Gene3D" id="3.40.720.10">
    <property type="entry name" value="Alkaline Phosphatase, subunit A"/>
    <property type="match status" value="1"/>
</dbReference>
<evidence type="ECO:0000256" key="17">
    <source>
        <dbReference type="SAM" id="SignalP"/>
    </source>
</evidence>
<evidence type="ECO:0000256" key="15">
    <source>
        <dbReference type="PIRSR" id="PIRSR601952-2"/>
    </source>
</evidence>
<evidence type="ECO:0000256" key="3">
    <source>
        <dbReference type="ARBA" id="ARBA00012647"/>
    </source>
</evidence>
<feature type="binding site" evidence="15">
    <location>
        <position position="342"/>
    </location>
    <ligand>
        <name>Zn(2+)</name>
        <dbReference type="ChEBI" id="CHEBI:29105"/>
        <label>2</label>
    </ligand>
</feature>
<comment type="similarity">
    <text evidence="2 16">Belongs to the alkaline phosphatase family.</text>
</comment>
<keyword evidence="11" id="KW-0472">Membrane</keyword>
<evidence type="ECO:0000256" key="8">
    <source>
        <dbReference type="ARBA" id="ARBA00022801"/>
    </source>
</evidence>
<dbReference type="FunFam" id="3.40.720.10:FF:000008">
    <property type="entry name" value="Alkaline phosphatase"/>
    <property type="match status" value="1"/>
</dbReference>
<dbReference type="InterPro" id="IPR001952">
    <property type="entry name" value="Alkaline_phosphatase"/>
</dbReference>
<keyword evidence="5" id="KW-0597">Phosphoprotein</keyword>
<evidence type="ECO:0000256" key="12">
    <source>
        <dbReference type="ARBA" id="ARBA00023180"/>
    </source>
</evidence>
<feature type="binding site" evidence="15">
    <location>
        <position position="379"/>
    </location>
    <ligand>
        <name>Zn(2+)</name>
        <dbReference type="ChEBI" id="CHEBI:29105"/>
        <label>2</label>
    </ligand>
</feature>
<keyword evidence="13" id="KW-0449">Lipoprotein</keyword>
<dbReference type="GO" id="GO:0005886">
    <property type="term" value="C:plasma membrane"/>
    <property type="evidence" value="ECO:0007669"/>
    <property type="project" value="UniProtKB-SubCell"/>
</dbReference>
<feature type="chain" id="PRO_5043496215" description="alkaline phosphatase" evidence="17">
    <location>
        <begin position="19"/>
        <end position="525"/>
    </location>
</feature>
<feature type="signal peptide" evidence="17">
    <location>
        <begin position="1"/>
        <end position="18"/>
    </location>
</feature>
<dbReference type="SUPFAM" id="SSF53649">
    <property type="entry name" value="Alkaline phosphatase-like"/>
    <property type="match status" value="1"/>
</dbReference>
<feature type="active site" description="Phosphoserine intermediate" evidence="14">
    <location>
        <position position="114"/>
    </location>
</feature>
<comment type="subcellular location">
    <subcellularLocation>
        <location evidence="1">Cell membrane</location>
        <topology evidence="1">Lipid-anchor</topology>
        <topology evidence="1">GPI-anchor</topology>
    </subcellularLocation>
</comment>
<comment type="cofactor">
    <cofactor evidence="15">
        <name>Zn(2+)</name>
        <dbReference type="ChEBI" id="CHEBI:29105"/>
    </cofactor>
    <text evidence="15">Binds 2 Zn(2+) ions.</text>
</comment>
<gene>
    <name evidence="18" type="ORF">JTE90_022330</name>
</gene>
<feature type="binding site" evidence="15">
    <location>
        <position position="380"/>
    </location>
    <ligand>
        <name>Zn(2+)</name>
        <dbReference type="ChEBI" id="CHEBI:29105"/>
        <label>2</label>
    </ligand>
</feature>
<feature type="binding site" evidence="15">
    <location>
        <position position="454"/>
    </location>
    <ligand>
        <name>Zn(2+)</name>
        <dbReference type="ChEBI" id="CHEBI:29105"/>
        <label>2</label>
    </ligand>
</feature>
<dbReference type="GO" id="GO:0098552">
    <property type="term" value="C:side of membrane"/>
    <property type="evidence" value="ECO:0007669"/>
    <property type="project" value="UniProtKB-KW"/>
</dbReference>
<evidence type="ECO:0000256" key="16">
    <source>
        <dbReference type="RuleBase" id="RU003946"/>
    </source>
</evidence>
<dbReference type="InterPro" id="IPR017850">
    <property type="entry name" value="Alkaline_phosphatase_core_sf"/>
</dbReference>
<evidence type="ECO:0000256" key="5">
    <source>
        <dbReference type="ARBA" id="ARBA00022553"/>
    </source>
</evidence>
<dbReference type="CDD" id="cd16012">
    <property type="entry name" value="ALP"/>
    <property type="match status" value="1"/>
</dbReference>
<sequence length="525" mass="58664">MEHLMLVCFYVLICLCSADIRPPVNEAETRSEFWLKDGQKYLRESLNLHKNQNIAKNVIMFLGDGMGITTVTSTRIYKGQKKNKGGVEEQLTFDQFPHVSLSKTYGVDRITSDSANTATAYLCGVKANYGTAGVDGRVKYEDCESSVDKDRHVNSILHWAQEKDKWAGFVTSTRVTHATPSGLYAHTASRNWESSTPNPKCSDIAHQLVHDEPGKHIRVIMGGGRGTFIPKNQMDVDGTVGYRNDSRNLIDEWKAAKKAKNLNAKVLFDAKELRELDTSDADFLLGLFHSDHLPYVADRVELLPKEYPTLPEMTEQAIKMLRKNEKGFFLLVEGGKIDLAHHANWARKALEEGVEMDAAVEIALKMTDQEDTLIVVTADHSHTFTVGGDYPMRGTSIVGIGGVSDVDNKTYTTLGYHNGPGYKKDSRDRNLTEEEAVNKDFRQDTVLPLLYETHGAEDVPVYAIGPMSHLFHGVHQQSYIPYVMGYASCIGPNQDLCSAAWTIVANTHRLLAIALMTYFSRVWLL</sequence>
<dbReference type="EC" id="3.1.3.1" evidence="3"/>
<dbReference type="Proteomes" id="UP000827092">
    <property type="component" value="Unassembled WGS sequence"/>
</dbReference>
<organism evidence="18 19">
    <name type="scientific">Oedothorax gibbosus</name>
    <dbReference type="NCBI Taxonomy" id="931172"/>
    <lineage>
        <taxon>Eukaryota</taxon>
        <taxon>Metazoa</taxon>
        <taxon>Ecdysozoa</taxon>
        <taxon>Arthropoda</taxon>
        <taxon>Chelicerata</taxon>
        <taxon>Arachnida</taxon>
        <taxon>Araneae</taxon>
        <taxon>Araneomorphae</taxon>
        <taxon>Entelegynae</taxon>
        <taxon>Araneoidea</taxon>
        <taxon>Linyphiidae</taxon>
        <taxon>Erigoninae</taxon>
        <taxon>Oedothorax</taxon>
    </lineage>
</organism>
<feature type="binding site" evidence="15">
    <location>
        <position position="64"/>
    </location>
    <ligand>
        <name>Mg(2+)</name>
        <dbReference type="ChEBI" id="CHEBI:18420"/>
    </ligand>
</feature>
<evidence type="ECO:0000256" key="11">
    <source>
        <dbReference type="ARBA" id="ARBA00023136"/>
    </source>
</evidence>
<comment type="caution">
    <text evidence="18">The sequence shown here is derived from an EMBL/GenBank/DDBJ whole genome shotgun (WGS) entry which is preliminary data.</text>
</comment>
<evidence type="ECO:0000256" key="2">
    <source>
        <dbReference type="ARBA" id="ARBA00005984"/>
    </source>
</evidence>
<keyword evidence="8" id="KW-0378">Hydrolase</keyword>
<keyword evidence="7 15" id="KW-0479">Metal-binding</keyword>
<feature type="binding site" evidence="15">
    <location>
        <position position="64"/>
    </location>
    <ligand>
        <name>Zn(2+)</name>
        <dbReference type="ChEBI" id="CHEBI:29105"/>
        <label>2</label>
    </ligand>
</feature>